<evidence type="ECO:0000313" key="2">
    <source>
        <dbReference type="EMBL" id="GAA6270521.1"/>
    </source>
</evidence>
<dbReference type="CDD" id="cd01745">
    <property type="entry name" value="GATase1_2"/>
    <property type="match status" value="1"/>
</dbReference>
<keyword evidence="3" id="KW-1185">Reference proteome</keyword>
<gene>
    <name evidence="2" type="ORF">F130042H8_35810</name>
</gene>
<accession>A0ABQ0B2M9</accession>
<name>A0ABQ0B2M9_9FIRM</name>
<dbReference type="PANTHER" id="PTHR43235:SF1">
    <property type="entry name" value="GLUTAMINE AMIDOTRANSFERASE PB2B2.05-RELATED"/>
    <property type="match status" value="1"/>
</dbReference>
<dbReference type="PANTHER" id="PTHR43235">
    <property type="entry name" value="GLUTAMINE AMIDOTRANSFERASE PB2B2.05-RELATED"/>
    <property type="match status" value="1"/>
</dbReference>
<dbReference type="InterPro" id="IPR044668">
    <property type="entry name" value="PuuD-like"/>
</dbReference>
<dbReference type="GO" id="GO:0016787">
    <property type="term" value="F:hydrolase activity"/>
    <property type="evidence" value="ECO:0007669"/>
    <property type="project" value="UniProtKB-KW"/>
</dbReference>
<organism evidence="2 3">
    <name type="scientific">Enterocloster alcoholdehydrogenati</name>
    <dbReference type="NCBI Taxonomy" id="2547410"/>
    <lineage>
        <taxon>Bacteria</taxon>
        <taxon>Bacillati</taxon>
        <taxon>Bacillota</taxon>
        <taxon>Clostridia</taxon>
        <taxon>Lachnospirales</taxon>
        <taxon>Lachnospiraceae</taxon>
        <taxon>Enterocloster</taxon>
    </lineage>
</organism>
<dbReference type="SUPFAM" id="SSF52317">
    <property type="entry name" value="Class I glutamine amidotransferase-like"/>
    <property type="match status" value="1"/>
</dbReference>
<dbReference type="Pfam" id="PF07722">
    <property type="entry name" value="Peptidase_C26"/>
    <property type="match status" value="1"/>
</dbReference>
<feature type="region of interest" description="Disordered" evidence="1">
    <location>
        <begin position="1"/>
        <end position="24"/>
    </location>
</feature>
<evidence type="ECO:0000256" key="1">
    <source>
        <dbReference type="SAM" id="MobiDB-lite"/>
    </source>
</evidence>
<dbReference type="PROSITE" id="PS51273">
    <property type="entry name" value="GATASE_TYPE_1"/>
    <property type="match status" value="1"/>
</dbReference>
<proteinExistence type="predicted"/>
<dbReference type="Proteomes" id="UP001600894">
    <property type="component" value="Unassembled WGS sequence"/>
</dbReference>
<dbReference type="InterPro" id="IPR011697">
    <property type="entry name" value="Peptidase_C26"/>
</dbReference>
<dbReference type="EMBL" id="BAABXL010000001">
    <property type="protein sequence ID" value="GAA6270521.1"/>
    <property type="molecule type" value="Genomic_DNA"/>
</dbReference>
<reference evidence="2 3" key="1">
    <citation type="submission" date="2024-04" db="EMBL/GenBank/DDBJ databases">
        <title>Defined microbial consortia suppress multidrug-resistant proinflammatory Enterobacteriaceae via ecological control.</title>
        <authorList>
            <person name="Furuichi M."/>
            <person name="Kawaguchi T."/>
            <person name="Pust M."/>
            <person name="Yasuma K."/>
            <person name="Plichta D."/>
            <person name="Hasegawa N."/>
            <person name="Ohya T."/>
            <person name="Bhattarai S."/>
            <person name="Sasajima S."/>
            <person name="Aoto Y."/>
            <person name="Tuganbaev T."/>
            <person name="Yaginuma M."/>
            <person name="Ueda M."/>
            <person name="Okahashi N."/>
            <person name="Amafuji K."/>
            <person name="Kiridooshi Y."/>
            <person name="Sugita K."/>
            <person name="Strazar M."/>
            <person name="Skelly A."/>
            <person name="Suda W."/>
            <person name="Hattori M."/>
            <person name="Nakamoto N."/>
            <person name="Caballero S."/>
            <person name="Norman J."/>
            <person name="Olle B."/>
            <person name="Tanoue T."/>
            <person name="Arita M."/>
            <person name="Bucci V."/>
            <person name="Atarashi K."/>
            <person name="Xavier R."/>
            <person name="Honda K."/>
        </authorList>
    </citation>
    <scope>NUCLEOTIDE SEQUENCE [LARGE SCALE GENOMIC DNA]</scope>
    <source>
        <strain evidence="3">f13</strain>
    </source>
</reference>
<sequence>MISQKPIIGITPSHNTENNDTSLRPGYPRAIAAAGGLSILLPLEGTDEDWRQLAAMCSGFLFSGGPDLHPFLLGEETHPSCKNVSPARDSMEIRLLHAAMELKRPVFGICRGIQLLNVALGGTIYQDIPSQREQDFPVAHQQPFYYTTPSHHVKVKKGSLLAKACGGLERIGVNSCHHQAVRQPAPGLTATGWASDGIIEALEKPDYPFFLGVQWHPEYLWQKDPAAMGLFTAFVDACTRVISHQ</sequence>
<dbReference type="InterPro" id="IPR029062">
    <property type="entry name" value="Class_I_gatase-like"/>
</dbReference>
<dbReference type="RefSeq" id="WP_390471032.1">
    <property type="nucleotide sequence ID" value="NZ_BAABXL010000001.1"/>
</dbReference>
<feature type="compositionally biased region" description="Polar residues" evidence="1">
    <location>
        <begin position="12"/>
        <end position="22"/>
    </location>
</feature>
<dbReference type="Gene3D" id="3.40.50.880">
    <property type="match status" value="1"/>
</dbReference>
<protein>
    <submittedName>
        <fullName evidence="2">Gamma-glutamyl-gamma-aminobutyrate hydrolase family protein</fullName>
    </submittedName>
</protein>
<keyword evidence="2" id="KW-0378">Hydrolase</keyword>
<comment type="caution">
    <text evidence="2">The sequence shown here is derived from an EMBL/GenBank/DDBJ whole genome shotgun (WGS) entry which is preliminary data.</text>
</comment>
<evidence type="ECO:0000313" key="3">
    <source>
        <dbReference type="Proteomes" id="UP001600894"/>
    </source>
</evidence>